<dbReference type="NCBIfam" id="NF004739">
    <property type="entry name" value="PRK06075.1"/>
    <property type="match status" value="1"/>
</dbReference>
<dbReference type="InterPro" id="IPR001135">
    <property type="entry name" value="NADH_Q_OxRdtase_suD"/>
</dbReference>
<evidence type="ECO:0000313" key="2">
    <source>
        <dbReference type="EMBL" id="ABW01273.1"/>
    </source>
</evidence>
<reference evidence="2 3" key="1">
    <citation type="submission" date="2007-10" db="EMBL/GenBank/DDBJ databases">
        <title>Complete sequence of Caldivirga maquilingensis IC-167.</title>
        <authorList>
            <consortium name="US DOE Joint Genome Institute"/>
            <person name="Copeland A."/>
            <person name="Lucas S."/>
            <person name="Lapidus A."/>
            <person name="Barry K."/>
            <person name="Glavina del Rio T."/>
            <person name="Dalin E."/>
            <person name="Tice H."/>
            <person name="Pitluck S."/>
            <person name="Saunders E."/>
            <person name="Brettin T."/>
            <person name="Bruce D."/>
            <person name="Detter J.C."/>
            <person name="Han C."/>
            <person name="Schmutz J."/>
            <person name="Larimer F."/>
            <person name="Land M."/>
            <person name="Hauser L."/>
            <person name="Kyrpides N."/>
            <person name="Ivanova N."/>
            <person name="Biddle J.F."/>
            <person name="Zhang Z."/>
            <person name="Fitz-Gibbon S.T."/>
            <person name="Lowe T.M."/>
            <person name="Saltikov C."/>
            <person name="House C.H."/>
            <person name="Richardson P."/>
        </authorList>
    </citation>
    <scope>NUCLEOTIDE SEQUENCE [LARGE SCALE GENOMIC DNA]</scope>
    <source>
        <strain evidence="3">ATCC 700844 / DSM 13496 / JCM 10307 / IC-167</strain>
    </source>
</reference>
<evidence type="ECO:0000313" key="3">
    <source>
        <dbReference type="Proteomes" id="UP000001137"/>
    </source>
</evidence>
<dbReference type="InterPro" id="IPR022885">
    <property type="entry name" value="NDH1_su_D/H"/>
</dbReference>
<accession>A8MBT0</accession>
<dbReference type="GO" id="GO:0051287">
    <property type="term" value="F:NAD binding"/>
    <property type="evidence" value="ECO:0007669"/>
    <property type="project" value="InterPro"/>
</dbReference>
<sequence>MINVTEREVSINVPVEVPAEVKSLFLPIPKNMVEEAYKSDEYLVLIGPAHPGSGHMRIILRLKGDYIVEAVPDPGYVHRSVEKLAETRLFVHNIPLVERPTIAESSIMDHGYVRAIEELGQLDVPPRAQYLRVIMDELSRIGDHLYDTGILAVFLGHSTGYMWGFGLRELIVDALARMTGARITVSFVIPSGVRWDVHPDVLRYIYNMTFFIEKKIDELGTIFTKNPVTVSRMKDVGVLTKDQCIKLGAVGPFLRACGVEYDNRRARPYAVYDQLEWEIPVADEGDAYSRFLVRVEEIRQSLNIIRQAVKNIPEGPVIGNKLMTRVPPKEREKVAKDIRNYLFRLLIGLTLPEGEATTLTEAARGTLLYSLVSDGKSNVPYRLRMITPSWYNLKPFMESLRGYRLMDLPAIYGSWGYFPPEADR</sequence>
<dbReference type="PANTHER" id="PTHR11993">
    <property type="entry name" value="NADH-UBIQUINONE OXIDOREDUCTASE 49 KDA SUBUNIT"/>
    <property type="match status" value="1"/>
</dbReference>
<dbReference type="Gene3D" id="1.10.645.10">
    <property type="entry name" value="Cytochrome-c3 Hydrogenase, chain B"/>
    <property type="match status" value="1"/>
</dbReference>
<gene>
    <name evidence="2" type="ordered locus">Cmaq_0428</name>
</gene>
<organism evidence="2 3">
    <name type="scientific">Caldivirga maquilingensis (strain ATCC 700844 / DSM 13496 / JCM 10307 / IC-167)</name>
    <dbReference type="NCBI Taxonomy" id="397948"/>
    <lineage>
        <taxon>Archaea</taxon>
        <taxon>Thermoproteota</taxon>
        <taxon>Thermoprotei</taxon>
        <taxon>Thermoproteales</taxon>
        <taxon>Thermoproteaceae</taxon>
        <taxon>Caldivirga</taxon>
    </lineage>
</organism>
<dbReference type="HOGENOM" id="CLU_015134_1_2_2"/>
<proteinExistence type="predicted"/>
<dbReference type="AlphaFoldDB" id="A8MBT0"/>
<dbReference type="GO" id="GO:0016651">
    <property type="term" value="F:oxidoreductase activity, acting on NAD(P)H"/>
    <property type="evidence" value="ECO:0007669"/>
    <property type="project" value="InterPro"/>
</dbReference>
<dbReference type="STRING" id="397948.Cmaq_0428"/>
<keyword evidence="3" id="KW-1185">Reference proteome</keyword>
<dbReference type="PANTHER" id="PTHR11993:SF10">
    <property type="entry name" value="NADH DEHYDROGENASE [UBIQUINONE] IRON-SULFUR PROTEIN 2, MITOCHONDRIAL"/>
    <property type="match status" value="1"/>
</dbReference>
<dbReference type="eggNOG" id="arCOG01548">
    <property type="taxonomic scope" value="Archaea"/>
</dbReference>
<dbReference type="Pfam" id="PF00346">
    <property type="entry name" value="Complex1_49kDa"/>
    <property type="match status" value="1"/>
</dbReference>
<dbReference type="RefSeq" id="WP_012185493.1">
    <property type="nucleotide sequence ID" value="NC_009954.1"/>
</dbReference>
<dbReference type="Proteomes" id="UP000001137">
    <property type="component" value="Chromosome"/>
</dbReference>
<dbReference type="EC" id="1.6.99.5" evidence="2"/>
<dbReference type="GeneID" id="5709650"/>
<protein>
    <submittedName>
        <fullName evidence="2">NADH dehydrogenase (Quinone)</fullName>
        <ecNumber evidence="2">1.6.99.5</ecNumber>
    </submittedName>
</protein>
<dbReference type="InterPro" id="IPR029014">
    <property type="entry name" value="NiFe-Hase_large"/>
</dbReference>
<dbReference type="EMBL" id="CP000852">
    <property type="protein sequence ID" value="ABW01273.1"/>
    <property type="molecule type" value="Genomic_DNA"/>
</dbReference>
<name>A8MBT0_CALMQ</name>
<keyword evidence="2" id="KW-0560">Oxidoreductase</keyword>
<feature type="domain" description="NADH-quinone oxidoreductase subunit D" evidence="1">
    <location>
        <begin position="155"/>
        <end position="424"/>
    </location>
</feature>
<dbReference type="KEGG" id="cma:Cmaq_0428"/>
<evidence type="ECO:0000259" key="1">
    <source>
        <dbReference type="Pfam" id="PF00346"/>
    </source>
</evidence>
<dbReference type="GO" id="GO:0048038">
    <property type="term" value="F:quinone binding"/>
    <property type="evidence" value="ECO:0007669"/>
    <property type="project" value="InterPro"/>
</dbReference>
<dbReference type="SUPFAM" id="SSF56762">
    <property type="entry name" value="HydB/Nqo4-like"/>
    <property type="match status" value="1"/>
</dbReference>